<name>A0A160NZX7_STRLU</name>
<keyword evidence="3" id="KW-1185">Reference proteome</keyword>
<sequence length="119" mass="13070">MDMSRDVELALALAQGRPTGPAADEVRKRLRIYLRLLVDPAEEYAKHLADSRARDIATATVGHARGLLRDQHGDPAAILRLLAKSVSWLMRYVFQTQRQRSTGHSPHTGPAQATPAPPA</sequence>
<dbReference type="Pfam" id="PF19979">
    <property type="entry name" value="DUF6415"/>
    <property type="match status" value="1"/>
</dbReference>
<organism evidence="2 3">
    <name type="scientific">Streptomyces laurentii</name>
    <dbReference type="NCBI Taxonomy" id="39478"/>
    <lineage>
        <taxon>Bacteria</taxon>
        <taxon>Bacillati</taxon>
        <taxon>Actinomycetota</taxon>
        <taxon>Actinomycetes</taxon>
        <taxon>Kitasatosporales</taxon>
        <taxon>Streptomycetaceae</taxon>
        <taxon>Streptomyces</taxon>
    </lineage>
</organism>
<proteinExistence type="predicted"/>
<dbReference type="InterPro" id="IPR046300">
    <property type="entry name" value="DUF6415"/>
</dbReference>
<dbReference type="EMBL" id="AP017424">
    <property type="protein sequence ID" value="BAU83621.1"/>
    <property type="molecule type" value="Genomic_DNA"/>
</dbReference>
<dbReference type="AlphaFoldDB" id="A0A160NZX7"/>
<feature type="compositionally biased region" description="Low complexity" evidence="1">
    <location>
        <begin position="110"/>
        <end position="119"/>
    </location>
</feature>
<evidence type="ECO:0000313" key="2">
    <source>
        <dbReference type="EMBL" id="BAU83621.1"/>
    </source>
</evidence>
<dbReference type="KEGG" id="slau:SLA_2700"/>
<reference evidence="2 3" key="1">
    <citation type="journal article" date="2016" name="Genome Announc.">
        <title>Complete Genome Sequence of Thiostrepton-Producing Streptomyces laurentii ATCC 31255.</title>
        <authorList>
            <person name="Doi K."/>
            <person name="Fujino Y."/>
            <person name="Nagayoshi Y."/>
            <person name="Ohshima T."/>
            <person name="Ogata S."/>
        </authorList>
    </citation>
    <scope>NUCLEOTIDE SEQUENCE [LARGE SCALE GENOMIC DNA]</scope>
    <source>
        <strain evidence="2 3">ATCC 31255</strain>
    </source>
</reference>
<evidence type="ECO:0000256" key="1">
    <source>
        <dbReference type="SAM" id="MobiDB-lite"/>
    </source>
</evidence>
<accession>A0A160NZX7</accession>
<evidence type="ECO:0000313" key="3">
    <source>
        <dbReference type="Proteomes" id="UP000217676"/>
    </source>
</evidence>
<feature type="region of interest" description="Disordered" evidence="1">
    <location>
        <begin position="98"/>
        <end position="119"/>
    </location>
</feature>
<dbReference type="Proteomes" id="UP000217676">
    <property type="component" value="Chromosome"/>
</dbReference>
<protein>
    <submittedName>
        <fullName evidence="2">Uncharacterized protein</fullName>
    </submittedName>
</protein>
<gene>
    <name evidence="2" type="ORF">SLA_2700</name>
</gene>